<accession>A0A6J7X5Z5</accession>
<sequence length="88" mass="10457">MKYFLNKKTTVQVYELNGSWDAKTFDANYEFNPERYMLIKSPEQHIELYFGVINNWLTVDDNSYGFAEYETGLHILVNYLDIDAFIVQ</sequence>
<evidence type="ECO:0000313" key="1">
    <source>
        <dbReference type="EMBL" id="CAB5226055.1"/>
    </source>
</evidence>
<organism evidence="1">
    <name type="scientific">uncultured Caudovirales phage</name>
    <dbReference type="NCBI Taxonomy" id="2100421"/>
    <lineage>
        <taxon>Viruses</taxon>
        <taxon>Duplodnaviria</taxon>
        <taxon>Heunggongvirae</taxon>
        <taxon>Uroviricota</taxon>
        <taxon>Caudoviricetes</taxon>
        <taxon>Peduoviridae</taxon>
        <taxon>Maltschvirus</taxon>
        <taxon>Maltschvirus maltsch</taxon>
    </lineage>
</organism>
<gene>
    <name evidence="1" type="ORF">UFOVP755_37</name>
</gene>
<proteinExistence type="predicted"/>
<name>A0A6J7X5Z5_9CAUD</name>
<reference evidence="1" key="1">
    <citation type="submission" date="2020-05" db="EMBL/GenBank/DDBJ databases">
        <authorList>
            <person name="Chiriac C."/>
            <person name="Salcher M."/>
            <person name="Ghai R."/>
            <person name="Kavagutti S V."/>
        </authorList>
    </citation>
    <scope>NUCLEOTIDE SEQUENCE</scope>
</reference>
<protein>
    <submittedName>
        <fullName evidence="1">Uncharacterized protein</fullName>
    </submittedName>
</protein>
<dbReference type="EMBL" id="LR798356">
    <property type="protein sequence ID" value="CAB5226055.1"/>
    <property type="molecule type" value="Genomic_DNA"/>
</dbReference>